<sequence>MLAPLAARRRKSHLVVCGDDALAFRLVEELCERDEQVTVLLRSKKHAHGPQIARISKVIVIESERLDEDALRSAGIENAKAIAFMRQDDVDNVHAALRARAANARIPVVLRLFNTSIGARVRELVDNCTVISDADMAAPSFVSTALGEIPDAHVELGGGQNLYLSRASNIPDARTVCGIRSTDDGKKLVPATHPEAELVLALADEPPSPAKSLVRHRLRSAATKVWDVLRETVDRKLRIATLGLLLFVVLGTFLIAENHAPPISWLQSAYIIILTTAGGIDPDLKAAGIEQVTHMMVAFAGVALVPVLTASIVETVVGRRLAAATGQLRRPISDHVVVIGLGNIGVRVITQLSNLGVPVVAIEENELSPGMESARRLGVPVIHGDASRAETLQAAQVRTCRSLVAVTSSDVANLEASWNALEIRSSLRVVLRVGDGDLAKRIDERTDGTKTLSVSTVAAPAFAAAMTDQDVLGTITVDRAVLVIAEVEVGRGSDLDGAPVAAIREGVVRTGVWVLAVRDERGLAFSPPAARVLRAGEGLLVVAGRADLRRTMRRVATPLEPAEG</sequence>
<dbReference type="Gene3D" id="3.30.70.1450">
    <property type="entry name" value="Regulator of K+ conductance, C-terminal domain"/>
    <property type="match status" value="1"/>
</dbReference>
<dbReference type="GO" id="GO:0008324">
    <property type="term" value="F:monoatomic cation transmembrane transporter activity"/>
    <property type="evidence" value="ECO:0007669"/>
    <property type="project" value="InterPro"/>
</dbReference>
<dbReference type="InterPro" id="IPR003148">
    <property type="entry name" value="RCK_N"/>
</dbReference>
<dbReference type="RefSeq" id="WP_184792941.1">
    <property type="nucleotide sequence ID" value="NZ_BONT01000086.1"/>
</dbReference>
<keyword evidence="1" id="KW-1133">Transmembrane helix</keyword>
<feature type="domain" description="RCK C-terminal" evidence="3">
    <location>
        <begin position="472"/>
        <end position="557"/>
    </location>
</feature>
<evidence type="ECO:0000259" key="3">
    <source>
        <dbReference type="PROSITE" id="PS51202"/>
    </source>
</evidence>
<keyword evidence="1" id="KW-0812">Transmembrane</keyword>
<dbReference type="SUPFAM" id="SSF51735">
    <property type="entry name" value="NAD(P)-binding Rossmann-fold domains"/>
    <property type="match status" value="2"/>
</dbReference>
<feature type="transmembrane region" description="Helical" evidence="1">
    <location>
        <begin position="262"/>
        <end position="280"/>
    </location>
</feature>
<dbReference type="GO" id="GO:0006813">
    <property type="term" value="P:potassium ion transport"/>
    <property type="evidence" value="ECO:0007669"/>
    <property type="project" value="InterPro"/>
</dbReference>
<dbReference type="InterPro" id="IPR036721">
    <property type="entry name" value="RCK_C_sf"/>
</dbReference>
<dbReference type="SUPFAM" id="SSF116726">
    <property type="entry name" value="TrkA C-terminal domain-like"/>
    <property type="match status" value="1"/>
</dbReference>
<dbReference type="AlphaFoldDB" id="A0A841G2K1"/>
<keyword evidence="1" id="KW-0472">Membrane</keyword>
<evidence type="ECO:0000313" key="5">
    <source>
        <dbReference type="Proteomes" id="UP000548476"/>
    </source>
</evidence>
<dbReference type="PROSITE" id="PS51201">
    <property type="entry name" value="RCK_N"/>
    <property type="match status" value="1"/>
</dbReference>
<evidence type="ECO:0000259" key="2">
    <source>
        <dbReference type="PROSITE" id="PS51201"/>
    </source>
</evidence>
<proteinExistence type="predicted"/>
<protein>
    <submittedName>
        <fullName evidence="4">Trk K+ transport system NAD-binding subunit</fullName>
    </submittedName>
</protein>
<comment type="caution">
    <text evidence="4">The sequence shown here is derived from an EMBL/GenBank/DDBJ whole genome shotgun (WGS) entry which is preliminary data.</text>
</comment>
<accession>A0A841G2K1</accession>
<dbReference type="PANTHER" id="PTHR43833:SF11">
    <property type="entry name" value="VOLTAGE-GATED POTASSIUM CHANNEL KCH"/>
    <property type="match status" value="1"/>
</dbReference>
<dbReference type="EMBL" id="JACHGT010000026">
    <property type="protein sequence ID" value="MBB6039867.1"/>
    <property type="molecule type" value="Genomic_DNA"/>
</dbReference>
<feature type="transmembrane region" description="Helical" evidence="1">
    <location>
        <begin position="239"/>
        <end position="256"/>
    </location>
</feature>
<dbReference type="PROSITE" id="PS51202">
    <property type="entry name" value="RCK_C"/>
    <property type="match status" value="1"/>
</dbReference>
<keyword evidence="5" id="KW-1185">Reference proteome</keyword>
<dbReference type="Pfam" id="PF02254">
    <property type="entry name" value="TrkA_N"/>
    <property type="match status" value="2"/>
</dbReference>
<dbReference type="PANTHER" id="PTHR43833">
    <property type="entry name" value="POTASSIUM CHANNEL PROTEIN 2-RELATED-RELATED"/>
    <property type="match status" value="1"/>
</dbReference>
<evidence type="ECO:0000313" key="4">
    <source>
        <dbReference type="EMBL" id="MBB6039867.1"/>
    </source>
</evidence>
<feature type="transmembrane region" description="Helical" evidence="1">
    <location>
        <begin position="292"/>
        <end position="313"/>
    </location>
</feature>
<feature type="domain" description="RCK N-terminal" evidence="2">
    <location>
        <begin position="333"/>
        <end position="455"/>
    </location>
</feature>
<dbReference type="InterPro" id="IPR006037">
    <property type="entry name" value="RCK_C"/>
</dbReference>
<name>A0A841G2K1_9ACTN</name>
<dbReference type="Proteomes" id="UP000548476">
    <property type="component" value="Unassembled WGS sequence"/>
</dbReference>
<gene>
    <name evidence="4" type="ORF">HNR73_007766</name>
</gene>
<evidence type="ECO:0000256" key="1">
    <source>
        <dbReference type="SAM" id="Phobius"/>
    </source>
</evidence>
<dbReference type="Gene3D" id="3.40.50.720">
    <property type="entry name" value="NAD(P)-binding Rossmann-like Domain"/>
    <property type="match status" value="2"/>
</dbReference>
<dbReference type="InterPro" id="IPR036291">
    <property type="entry name" value="NAD(P)-bd_dom_sf"/>
</dbReference>
<reference evidence="4 5" key="1">
    <citation type="submission" date="2020-08" db="EMBL/GenBank/DDBJ databases">
        <title>Genomic Encyclopedia of Type Strains, Phase IV (KMG-IV): sequencing the most valuable type-strain genomes for metagenomic binning, comparative biology and taxonomic classification.</title>
        <authorList>
            <person name="Goeker M."/>
        </authorList>
    </citation>
    <scope>NUCLEOTIDE SEQUENCE [LARGE SCALE GENOMIC DNA]</scope>
    <source>
        <strain evidence="4 5">YIM 65646</strain>
    </source>
</reference>
<dbReference type="InterPro" id="IPR050721">
    <property type="entry name" value="Trk_Ktr_HKT_K-transport"/>
</dbReference>
<organism evidence="4 5">
    <name type="scientific">Phytomonospora endophytica</name>
    <dbReference type="NCBI Taxonomy" id="714109"/>
    <lineage>
        <taxon>Bacteria</taxon>
        <taxon>Bacillati</taxon>
        <taxon>Actinomycetota</taxon>
        <taxon>Actinomycetes</taxon>
        <taxon>Micromonosporales</taxon>
        <taxon>Micromonosporaceae</taxon>
        <taxon>Phytomonospora</taxon>
    </lineage>
</organism>